<dbReference type="SMART" id="SM00564">
    <property type="entry name" value="PQQ"/>
    <property type="match status" value="6"/>
</dbReference>
<dbReference type="Gene3D" id="3.60.21.10">
    <property type="match status" value="1"/>
</dbReference>
<dbReference type="InterPro" id="IPR011047">
    <property type="entry name" value="Quinoprotein_ADH-like_sf"/>
</dbReference>
<feature type="signal peptide" evidence="1">
    <location>
        <begin position="1"/>
        <end position="18"/>
    </location>
</feature>
<proteinExistence type="predicted"/>
<feature type="chain" id="PRO_5012530326" evidence="1">
    <location>
        <begin position="19"/>
        <end position="784"/>
    </location>
</feature>
<evidence type="ECO:0000313" key="6">
    <source>
        <dbReference type="Proteomes" id="UP000192980"/>
    </source>
</evidence>
<evidence type="ECO:0000259" key="3">
    <source>
        <dbReference type="Pfam" id="PF13360"/>
    </source>
</evidence>
<dbReference type="PANTHER" id="PTHR34512">
    <property type="entry name" value="CELL SURFACE PROTEIN"/>
    <property type="match status" value="1"/>
</dbReference>
<dbReference type="Pfam" id="PF16371">
    <property type="entry name" value="MetallophosN"/>
    <property type="match status" value="1"/>
</dbReference>
<dbReference type="Pfam" id="PF13360">
    <property type="entry name" value="PQQ_2"/>
    <property type="match status" value="1"/>
</dbReference>
<dbReference type="RefSeq" id="WP_085472174.1">
    <property type="nucleotide sequence ID" value="NZ_FXAU01000002.1"/>
</dbReference>
<feature type="domain" description="Pyrrolo-quinoline quinone repeat" evidence="3">
    <location>
        <begin position="436"/>
        <end position="615"/>
    </location>
</feature>
<dbReference type="PANTHER" id="PTHR34512:SF30">
    <property type="entry name" value="OUTER MEMBRANE PROTEIN ASSEMBLY FACTOR BAMB"/>
    <property type="match status" value="1"/>
</dbReference>
<dbReference type="Proteomes" id="UP000192980">
    <property type="component" value="Unassembled WGS sequence"/>
</dbReference>
<dbReference type="STRING" id="561061.SAMN05660862_1316"/>
<dbReference type="SUPFAM" id="SSF50998">
    <property type="entry name" value="Quinoprotein alcohol dehydrogenase-like"/>
    <property type="match status" value="1"/>
</dbReference>
<protein>
    <submittedName>
        <fullName evidence="5">Outer membrane protein assembly factor BamB, contains PQQ-like beta-propeller repeat</fullName>
    </submittedName>
</protein>
<dbReference type="InterPro" id="IPR032285">
    <property type="entry name" value="Metallophos_N"/>
</dbReference>
<dbReference type="GO" id="GO:0016787">
    <property type="term" value="F:hydrolase activity"/>
    <property type="evidence" value="ECO:0007669"/>
    <property type="project" value="InterPro"/>
</dbReference>
<dbReference type="InterPro" id="IPR002372">
    <property type="entry name" value="PQQ_rpt_dom"/>
</dbReference>
<dbReference type="InterPro" id="IPR029052">
    <property type="entry name" value="Metallo-depent_PP-like"/>
</dbReference>
<sequence length="784" mass="86896">MRHFFLLAFTIATLPALAQRSGKVFHDTNQNNMQETAELGLFNTVVSDGYHVVLTKKDGTFTLPENPDARFISVTMPTGYKAVKRHYIPINSKEDYQFALTKDDSQNPDVLRFIQVTDTETSLYGPWIDNVRNYAKAQNVSVLMHTGDICYEPGMRFHANQITSDLMGLSTYYAVGNHDLVKGEYGEKLFEDLFGPTYYSFDAGPAHFVVTPMPGGDYKPSYTVDQVIRWLQKDLALKDPKKPLIFINHDFFSATDFVLKGEKESIDLKQYNLKAWLYGHWHNNYVFQQSGVYVVCSGAPNKGGIDNSAGQFLVVDIDHQGVKNIKPVYTNIRSHVELMPVLPTTNGILSLDIVVYDSERTIQGVAADLYDNAGNHIAAVPLSSDGGWHWQAEFNDAKRKATALTVSVTYNNGTQDIRQMDLVTSRGKSNDMLQPLWRKTIGGNIWKTSPLIVNDKLFIGTMDDGLGVQNKLLALEAATGNTIWKYPTTNSIKHVLQHHNGILLATDVTGKVYALDTNTGATNWMNSRPKTGIPTFVSGPTIDKEIYYTGLGRNLKALHIPSGNVLWQAKEPGGGEATAAALRLSDGVIYAGINWNALFAYKQETGELLWKRDQDGLRFRSGGVTVNQDTLYTAGLNGLFKLNPKTGETYAKSIKTDDFKVMADPLVMGDLLIMPTSSGGVKAFSRSNLEEKWHFTTGEALVYTAPYSTPDQRKTVATVESGIVEHKGKLFFGASDGYFYVLDKTGKLIQKINMGAPIFAEPTIVGDKVYIADFSGTVSCFKLR</sequence>
<dbReference type="InterPro" id="IPR018391">
    <property type="entry name" value="PQQ_b-propeller_rpt"/>
</dbReference>
<accession>A0A1X7J2M5</accession>
<dbReference type="InterPro" id="IPR004843">
    <property type="entry name" value="Calcineurin-like_PHP"/>
</dbReference>
<evidence type="ECO:0000259" key="4">
    <source>
        <dbReference type="Pfam" id="PF16371"/>
    </source>
</evidence>
<dbReference type="OrthoDB" id="1776264at2"/>
<dbReference type="SUPFAM" id="SSF56300">
    <property type="entry name" value="Metallo-dependent phosphatases"/>
    <property type="match status" value="1"/>
</dbReference>
<gene>
    <name evidence="5" type="ORF">SAMN05660862_1316</name>
</gene>
<organism evidence="5 6">
    <name type="scientific">Sphingobacterium psychroaquaticum</name>
    <dbReference type="NCBI Taxonomy" id="561061"/>
    <lineage>
        <taxon>Bacteria</taxon>
        <taxon>Pseudomonadati</taxon>
        <taxon>Bacteroidota</taxon>
        <taxon>Sphingobacteriia</taxon>
        <taxon>Sphingobacteriales</taxon>
        <taxon>Sphingobacteriaceae</taxon>
        <taxon>Sphingobacterium</taxon>
    </lineage>
</organism>
<dbReference type="AlphaFoldDB" id="A0A1X7J2M5"/>
<keyword evidence="6" id="KW-1185">Reference proteome</keyword>
<evidence type="ECO:0000256" key="1">
    <source>
        <dbReference type="SAM" id="SignalP"/>
    </source>
</evidence>
<dbReference type="Pfam" id="PF00149">
    <property type="entry name" value="Metallophos"/>
    <property type="match status" value="1"/>
</dbReference>
<keyword evidence="1" id="KW-0732">Signal</keyword>
<name>A0A1X7J2M5_9SPHI</name>
<dbReference type="InterPro" id="IPR015943">
    <property type="entry name" value="WD40/YVTN_repeat-like_dom_sf"/>
</dbReference>
<reference evidence="5 6" key="1">
    <citation type="submission" date="2017-04" db="EMBL/GenBank/DDBJ databases">
        <authorList>
            <person name="Afonso C.L."/>
            <person name="Miller P.J."/>
            <person name="Scott M.A."/>
            <person name="Spackman E."/>
            <person name="Goraichik I."/>
            <person name="Dimitrov K.M."/>
            <person name="Suarez D.L."/>
            <person name="Swayne D.E."/>
        </authorList>
    </citation>
    <scope>NUCLEOTIDE SEQUENCE [LARGE SCALE GENOMIC DNA]</scope>
    <source>
        <strain evidence="5 6">DSM 22418</strain>
    </source>
</reference>
<feature type="domain" description="Calcineurin-like phosphoesterase N-terminal" evidence="4">
    <location>
        <begin position="36"/>
        <end position="87"/>
    </location>
</feature>
<evidence type="ECO:0000313" key="5">
    <source>
        <dbReference type="EMBL" id="SMG21071.1"/>
    </source>
</evidence>
<evidence type="ECO:0000259" key="2">
    <source>
        <dbReference type="Pfam" id="PF00149"/>
    </source>
</evidence>
<dbReference type="EMBL" id="FXAU01000002">
    <property type="protein sequence ID" value="SMG21071.1"/>
    <property type="molecule type" value="Genomic_DNA"/>
</dbReference>
<dbReference type="Gene3D" id="2.130.10.10">
    <property type="entry name" value="YVTN repeat-like/Quinoprotein amine dehydrogenase"/>
    <property type="match status" value="2"/>
</dbReference>
<feature type="domain" description="Calcineurin-like phosphoesterase" evidence="2">
    <location>
        <begin position="112"/>
        <end position="283"/>
    </location>
</feature>